<sequence>MTRVTNLLLHLYCLLVATDYCNASCLGWFNNDDDQQDDESEEYEEILFRDPAEPGDGSLKVEPGSLMDVRPDDKYIFDNMQSSSAHGDDERVLQRNVAVSELDGLTWRSNLRSHGVVVFLVRKRPSNPDQQPDDPAPPPESGHSSDSDHSSDSELPPDSGLPSDSGPPPDSDLPPPDSGLPSDSGSPPDSDLSPDSGPLSDSDLPPSESGLPSDSGPPPDSDLPPPDSGLPSDSGSPPDSDLSPDSGPLSDSDLPPSESGLPSDSGPPPDSDLPPPDSGLPPPDSGLPSDSGLSMLEQYGSVQPLPARVWQQSELINATLDRGDVGEGLRLATPLIRSGPVHALALFLLPLWRSVLASSDSTDTEEMTEQLRRRSAKFGGVPVYLWEAMVDECANLSGECGPRR</sequence>
<feature type="compositionally biased region" description="Basic and acidic residues" evidence="1">
    <location>
        <begin position="143"/>
        <end position="152"/>
    </location>
</feature>
<keyword evidence="2" id="KW-0732">Signal</keyword>
<feature type="compositionally biased region" description="Pro residues" evidence="1">
    <location>
        <begin position="265"/>
        <end position="285"/>
    </location>
</feature>
<feature type="compositionally biased region" description="Low complexity" evidence="1">
    <location>
        <begin position="229"/>
        <end position="264"/>
    </location>
</feature>
<accession>A0A7J6P654</accession>
<evidence type="ECO:0000313" key="4">
    <source>
        <dbReference type="Proteomes" id="UP000541610"/>
    </source>
</evidence>
<feature type="compositionally biased region" description="Pro residues" evidence="1">
    <location>
        <begin position="165"/>
        <end position="178"/>
    </location>
</feature>
<dbReference type="Proteomes" id="UP000541610">
    <property type="component" value="Unassembled WGS sequence"/>
</dbReference>
<feature type="compositionally biased region" description="Low complexity" evidence="1">
    <location>
        <begin position="153"/>
        <end position="164"/>
    </location>
</feature>
<gene>
    <name evidence="3" type="ORF">FOZ60_015089</name>
</gene>
<feature type="chain" id="PRO_5029803716" evidence="2">
    <location>
        <begin position="24"/>
        <end position="404"/>
    </location>
</feature>
<dbReference type="AlphaFoldDB" id="A0A7J6P654"/>
<evidence type="ECO:0000256" key="1">
    <source>
        <dbReference type="SAM" id="MobiDB-lite"/>
    </source>
</evidence>
<dbReference type="EMBL" id="JABANP010000074">
    <property type="protein sequence ID" value="KAF4691633.1"/>
    <property type="molecule type" value="Genomic_DNA"/>
</dbReference>
<evidence type="ECO:0000256" key="2">
    <source>
        <dbReference type="SAM" id="SignalP"/>
    </source>
</evidence>
<name>A0A7J6P654_PEROL</name>
<dbReference type="OrthoDB" id="10605213at2759"/>
<evidence type="ECO:0000313" key="3">
    <source>
        <dbReference type="EMBL" id="KAF4691633.1"/>
    </source>
</evidence>
<feature type="compositionally biased region" description="Low complexity" evidence="1">
    <location>
        <begin position="179"/>
        <end position="214"/>
    </location>
</feature>
<protein>
    <submittedName>
        <fullName evidence="3">Uncharacterized protein</fullName>
    </submittedName>
</protein>
<feature type="compositionally biased region" description="Pro residues" evidence="1">
    <location>
        <begin position="215"/>
        <end position="228"/>
    </location>
</feature>
<feature type="region of interest" description="Disordered" evidence="1">
    <location>
        <begin position="123"/>
        <end position="294"/>
    </location>
</feature>
<feature type="signal peptide" evidence="2">
    <location>
        <begin position="1"/>
        <end position="23"/>
    </location>
</feature>
<organism evidence="3 4">
    <name type="scientific">Perkinsus olseni</name>
    <name type="common">Perkinsus atlanticus</name>
    <dbReference type="NCBI Taxonomy" id="32597"/>
    <lineage>
        <taxon>Eukaryota</taxon>
        <taxon>Sar</taxon>
        <taxon>Alveolata</taxon>
        <taxon>Perkinsozoa</taxon>
        <taxon>Perkinsea</taxon>
        <taxon>Perkinsida</taxon>
        <taxon>Perkinsidae</taxon>
        <taxon>Perkinsus</taxon>
    </lineage>
</organism>
<reference evidence="3 4" key="1">
    <citation type="submission" date="2020-04" db="EMBL/GenBank/DDBJ databases">
        <title>Perkinsus olseni comparative genomics.</title>
        <authorList>
            <person name="Bogema D.R."/>
        </authorList>
    </citation>
    <scope>NUCLEOTIDE SEQUENCE [LARGE SCALE GENOMIC DNA]</scope>
    <source>
        <strain evidence="3">00978-12</strain>
    </source>
</reference>
<comment type="caution">
    <text evidence="3">The sequence shown here is derived from an EMBL/GenBank/DDBJ whole genome shotgun (WGS) entry which is preliminary data.</text>
</comment>
<proteinExistence type="predicted"/>